<dbReference type="AlphaFoldDB" id="A0AAW6B1G2"/>
<name>A0AAW6B1G2_CLOSY</name>
<evidence type="ECO:0000313" key="2">
    <source>
        <dbReference type="Proteomes" id="UP001300871"/>
    </source>
</evidence>
<comment type="caution">
    <text evidence="1">The sequence shown here is derived from an EMBL/GenBank/DDBJ whole genome shotgun (WGS) entry which is preliminary data.</text>
</comment>
<proteinExistence type="predicted"/>
<organism evidence="1 2">
    <name type="scientific">Clostridium symbiosum</name>
    <name type="common">Bacteroides symbiosus</name>
    <dbReference type="NCBI Taxonomy" id="1512"/>
    <lineage>
        <taxon>Bacteria</taxon>
        <taxon>Bacillati</taxon>
        <taxon>Bacillota</taxon>
        <taxon>Clostridia</taxon>
        <taxon>Lachnospirales</taxon>
        <taxon>Lachnospiraceae</taxon>
        <taxon>Otoolea</taxon>
    </lineage>
</organism>
<dbReference type="Proteomes" id="UP001300871">
    <property type="component" value="Unassembled WGS sequence"/>
</dbReference>
<dbReference type="RefSeq" id="WP_272123648.1">
    <property type="nucleotide sequence ID" value="NZ_JAQLGH010000047.1"/>
</dbReference>
<sequence>MTNYEKYVGTPSRFAELIMQMNCEDGIGEALTRQFCLGKCINGDGDVECTEKNLKKCIITWLLEEGGEPSKTCWNCLHEEACSWEPAGDGDCCERWQPELLREAGTEAGKDAAAPVLRPAT</sequence>
<evidence type="ECO:0000313" key="1">
    <source>
        <dbReference type="EMBL" id="MDB2002042.1"/>
    </source>
</evidence>
<reference evidence="1" key="1">
    <citation type="submission" date="2023-01" db="EMBL/GenBank/DDBJ databases">
        <title>Human gut microbiome strain richness.</title>
        <authorList>
            <person name="Chen-Liaw A."/>
        </authorList>
    </citation>
    <scope>NUCLEOTIDE SEQUENCE</scope>
    <source>
        <strain evidence="1">B1_m1001713B170214d0_201011</strain>
    </source>
</reference>
<protein>
    <submittedName>
        <fullName evidence="1">Uncharacterized protein</fullName>
    </submittedName>
</protein>
<accession>A0AAW6B1G2</accession>
<gene>
    <name evidence="1" type="ORF">PM006_17740</name>
</gene>
<dbReference type="EMBL" id="JAQLGM010000056">
    <property type="protein sequence ID" value="MDB2002042.1"/>
    <property type="molecule type" value="Genomic_DNA"/>
</dbReference>